<dbReference type="STRING" id="1207063.P24_06886"/>
<keyword evidence="1" id="KW-1133">Transmembrane helix</keyword>
<dbReference type="Proteomes" id="UP000006746">
    <property type="component" value="Unassembled WGS sequence"/>
</dbReference>
<keyword evidence="3" id="KW-1185">Reference proteome</keyword>
<name>K2JNP6_9PROT</name>
<sequence>MDNCDYIYMLNGIFAAYPFMNATLTALARAFNEAPTSRPVGRLCALAGESLAMRAALPMICR</sequence>
<comment type="caution">
    <text evidence="2">The sequence shown here is derived from an EMBL/GenBank/DDBJ whole genome shotgun (WGS) entry which is preliminary data.</text>
</comment>
<keyword evidence="1" id="KW-0472">Membrane</keyword>
<protein>
    <submittedName>
        <fullName evidence="2">Uncharacterized protein</fullName>
    </submittedName>
</protein>
<evidence type="ECO:0000313" key="3">
    <source>
        <dbReference type="Proteomes" id="UP000006746"/>
    </source>
</evidence>
<keyword evidence="1" id="KW-0812">Transmembrane</keyword>
<dbReference type="AlphaFoldDB" id="K2JNP6"/>
<evidence type="ECO:0000313" key="2">
    <source>
        <dbReference type="EMBL" id="EKE76908.1"/>
    </source>
</evidence>
<accession>K2JNP6</accession>
<feature type="transmembrane region" description="Helical" evidence="1">
    <location>
        <begin position="6"/>
        <end position="28"/>
    </location>
</feature>
<proteinExistence type="predicted"/>
<reference evidence="2 3" key="1">
    <citation type="journal article" date="2012" name="J. Bacteriol.">
        <title>Genome Sequence of Oceanibaculum indicum Type Strain P24.</title>
        <authorList>
            <person name="Lai Q."/>
            <person name="Shao Z."/>
        </authorList>
    </citation>
    <scope>NUCLEOTIDE SEQUENCE [LARGE SCALE GENOMIC DNA]</scope>
    <source>
        <strain evidence="2 3">P24</strain>
    </source>
</reference>
<evidence type="ECO:0000256" key="1">
    <source>
        <dbReference type="SAM" id="Phobius"/>
    </source>
</evidence>
<dbReference type="EMBL" id="AMRL01000006">
    <property type="protein sequence ID" value="EKE76908.1"/>
    <property type="molecule type" value="Genomic_DNA"/>
</dbReference>
<gene>
    <name evidence="2" type="ORF">P24_06886</name>
</gene>
<organism evidence="2 3">
    <name type="scientific">Oceanibaculum indicum P24</name>
    <dbReference type="NCBI Taxonomy" id="1207063"/>
    <lineage>
        <taxon>Bacteria</taxon>
        <taxon>Pseudomonadati</taxon>
        <taxon>Pseudomonadota</taxon>
        <taxon>Alphaproteobacteria</taxon>
        <taxon>Rhodospirillales</taxon>
        <taxon>Oceanibaculaceae</taxon>
        <taxon>Oceanibaculum</taxon>
    </lineage>
</organism>